<protein>
    <recommendedName>
        <fullName evidence="8">Autoinducer 2 import system permease protein LsrD</fullName>
    </recommendedName>
</protein>
<dbReference type="PANTHER" id="PTHR32196">
    <property type="entry name" value="ABC TRANSPORTER PERMEASE PROTEIN YPHD-RELATED-RELATED"/>
    <property type="match status" value="1"/>
</dbReference>
<evidence type="ECO:0000256" key="9">
    <source>
        <dbReference type="SAM" id="MobiDB-lite"/>
    </source>
</evidence>
<comment type="subcellular location">
    <subcellularLocation>
        <location evidence="1">Cell membrane</location>
        <topology evidence="1">Multi-pass membrane protein</topology>
    </subcellularLocation>
</comment>
<dbReference type="CDD" id="cd06579">
    <property type="entry name" value="TM_PBP1_transp_AraH_like"/>
    <property type="match status" value="1"/>
</dbReference>
<organism evidence="11 12">
    <name type="scientific">Acrocarpospora pleiomorpha</name>
    <dbReference type="NCBI Taxonomy" id="90975"/>
    <lineage>
        <taxon>Bacteria</taxon>
        <taxon>Bacillati</taxon>
        <taxon>Actinomycetota</taxon>
        <taxon>Actinomycetes</taxon>
        <taxon>Streptosporangiales</taxon>
        <taxon>Streptosporangiaceae</taxon>
        <taxon>Acrocarpospora</taxon>
    </lineage>
</organism>
<accession>A0A5M3XP39</accession>
<feature type="transmembrane region" description="Helical" evidence="10">
    <location>
        <begin position="87"/>
        <end position="105"/>
    </location>
</feature>
<gene>
    <name evidence="11" type="primary">rbsC_1</name>
    <name evidence="11" type="ORF">Aple_028940</name>
</gene>
<keyword evidence="5 10" id="KW-0812">Transmembrane</keyword>
<sequence length="335" mass="34655">MPEQVMEKPAAPVARRSGSRPGKSGFGVWVPRLLPYALLVGLVVYFTARSALFLTPDNVLIILRSSSVLAVIAFAATLVIIAGSIDLSVGGIAALTGTIAAYLTVEGHPGAIWVALPIGLVCGLLNGALVAYAKLPSFLTTLGVLFILNGIALRVTGGASQLMDNEPLDELVNGATLLNIPNIIWWAVLVGVLVSVLAYRTPFGRYVYAIGGNERVARLSGLKVERTKLLLFGLSWLLSGVGGLMLIGQGSGSSPGMGDSFLLNAIAAVVMGGTALNGGSGGPLRTIVGVLTLGIVTNGMTLTQVDPNYQTVIFGVIVLLAVIVTVRRAETGVVK</sequence>
<keyword evidence="2" id="KW-0813">Transport</keyword>
<feature type="transmembrane region" description="Helical" evidence="10">
    <location>
        <begin position="59"/>
        <end position="80"/>
    </location>
</feature>
<name>A0A5M3XP39_9ACTN</name>
<dbReference type="Pfam" id="PF02653">
    <property type="entry name" value="BPD_transp_2"/>
    <property type="match status" value="1"/>
</dbReference>
<evidence type="ECO:0000313" key="12">
    <source>
        <dbReference type="Proteomes" id="UP000377595"/>
    </source>
</evidence>
<evidence type="ECO:0000256" key="4">
    <source>
        <dbReference type="ARBA" id="ARBA00022519"/>
    </source>
</evidence>
<comment type="caution">
    <text evidence="11">The sequence shown here is derived from an EMBL/GenBank/DDBJ whole genome shotgun (WGS) entry which is preliminary data.</text>
</comment>
<feature type="transmembrane region" description="Helical" evidence="10">
    <location>
        <begin position="183"/>
        <end position="208"/>
    </location>
</feature>
<feature type="region of interest" description="Disordered" evidence="9">
    <location>
        <begin position="1"/>
        <end position="22"/>
    </location>
</feature>
<feature type="transmembrane region" description="Helical" evidence="10">
    <location>
        <begin position="26"/>
        <end position="47"/>
    </location>
</feature>
<dbReference type="RefSeq" id="WP_170321463.1">
    <property type="nucleotide sequence ID" value="NZ_BAAAHM010000008.1"/>
</dbReference>
<dbReference type="AlphaFoldDB" id="A0A5M3XP39"/>
<keyword evidence="4" id="KW-0997">Cell inner membrane</keyword>
<evidence type="ECO:0000256" key="6">
    <source>
        <dbReference type="ARBA" id="ARBA00022989"/>
    </source>
</evidence>
<keyword evidence="12" id="KW-1185">Reference proteome</keyword>
<evidence type="ECO:0000256" key="2">
    <source>
        <dbReference type="ARBA" id="ARBA00022448"/>
    </source>
</evidence>
<dbReference type="EMBL" id="BLAF01000014">
    <property type="protein sequence ID" value="GES19998.1"/>
    <property type="molecule type" value="Genomic_DNA"/>
</dbReference>
<evidence type="ECO:0000313" key="11">
    <source>
        <dbReference type="EMBL" id="GES19998.1"/>
    </source>
</evidence>
<evidence type="ECO:0000256" key="1">
    <source>
        <dbReference type="ARBA" id="ARBA00004651"/>
    </source>
</evidence>
<evidence type="ECO:0000256" key="10">
    <source>
        <dbReference type="SAM" id="Phobius"/>
    </source>
</evidence>
<dbReference type="GO" id="GO:0005886">
    <property type="term" value="C:plasma membrane"/>
    <property type="evidence" value="ECO:0007669"/>
    <property type="project" value="UniProtKB-SubCell"/>
</dbReference>
<feature type="transmembrane region" description="Helical" evidence="10">
    <location>
        <begin position="309"/>
        <end position="326"/>
    </location>
</feature>
<evidence type="ECO:0000256" key="8">
    <source>
        <dbReference type="ARBA" id="ARBA00039381"/>
    </source>
</evidence>
<keyword evidence="7 10" id="KW-0472">Membrane</keyword>
<feature type="transmembrane region" description="Helical" evidence="10">
    <location>
        <begin position="111"/>
        <end position="132"/>
    </location>
</feature>
<keyword evidence="3" id="KW-1003">Cell membrane</keyword>
<feature type="transmembrane region" description="Helical" evidence="10">
    <location>
        <begin position="229"/>
        <end position="249"/>
    </location>
</feature>
<dbReference type="Proteomes" id="UP000377595">
    <property type="component" value="Unassembled WGS sequence"/>
</dbReference>
<feature type="transmembrane region" description="Helical" evidence="10">
    <location>
        <begin position="261"/>
        <end position="279"/>
    </location>
</feature>
<reference evidence="11 12" key="1">
    <citation type="submission" date="2019-10" db="EMBL/GenBank/DDBJ databases">
        <title>Whole genome shotgun sequence of Acrocarpospora pleiomorpha NBRC 16267.</title>
        <authorList>
            <person name="Ichikawa N."/>
            <person name="Kimura A."/>
            <person name="Kitahashi Y."/>
            <person name="Komaki H."/>
            <person name="Oguchi A."/>
        </authorList>
    </citation>
    <scope>NUCLEOTIDE SEQUENCE [LARGE SCALE GENOMIC DNA]</scope>
    <source>
        <strain evidence="11 12">NBRC 16267</strain>
    </source>
</reference>
<keyword evidence="6 10" id="KW-1133">Transmembrane helix</keyword>
<dbReference type="GO" id="GO:0022857">
    <property type="term" value="F:transmembrane transporter activity"/>
    <property type="evidence" value="ECO:0007669"/>
    <property type="project" value="InterPro"/>
</dbReference>
<feature type="transmembrane region" description="Helical" evidence="10">
    <location>
        <begin position="139"/>
        <end position="163"/>
    </location>
</feature>
<evidence type="ECO:0000256" key="3">
    <source>
        <dbReference type="ARBA" id="ARBA00022475"/>
    </source>
</evidence>
<evidence type="ECO:0000256" key="7">
    <source>
        <dbReference type="ARBA" id="ARBA00023136"/>
    </source>
</evidence>
<dbReference type="PANTHER" id="PTHR32196:SF71">
    <property type="entry name" value="AUTOINDUCER 2 IMPORT SYSTEM PERMEASE PROTEIN LSRD"/>
    <property type="match status" value="1"/>
</dbReference>
<proteinExistence type="predicted"/>
<dbReference type="InterPro" id="IPR001851">
    <property type="entry name" value="ABC_transp_permease"/>
</dbReference>
<feature type="transmembrane region" description="Helical" evidence="10">
    <location>
        <begin position="286"/>
        <end position="303"/>
    </location>
</feature>
<evidence type="ECO:0000256" key="5">
    <source>
        <dbReference type="ARBA" id="ARBA00022692"/>
    </source>
</evidence>